<keyword evidence="12" id="KW-0511">Multifunctional enzyme</keyword>
<keyword evidence="21" id="KW-1185">Reference proteome</keyword>
<evidence type="ECO:0000256" key="16">
    <source>
        <dbReference type="SAM" id="MobiDB-lite"/>
    </source>
</evidence>
<dbReference type="SUPFAM" id="SSF56601">
    <property type="entry name" value="beta-lactamase/transpeptidase-like"/>
    <property type="match status" value="1"/>
</dbReference>
<dbReference type="InterPro" id="IPR001460">
    <property type="entry name" value="PCN-bd_Tpept"/>
</dbReference>
<feature type="region of interest" description="Disordered" evidence="16">
    <location>
        <begin position="631"/>
        <end position="771"/>
    </location>
</feature>
<evidence type="ECO:0000256" key="3">
    <source>
        <dbReference type="ARBA" id="ARBA00022670"/>
    </source>
</evidence>
<dbReference type="Pfam" id="PF00905">
    <property type="entry name" value="Transpeptidase"/>
    <property type="match status" value="1"/>
</dbReference>
<dbReference type="InterPro" id="IPR023346">
    <property type="entry name" value="Lysozyme-like_dom_sf"/>
</dbReference>
<name>A0ABT8IPF3_9BACL</name>
<keyword evidence="7" id="KW-0378">Hydrolase</keyword>
<evidence type="ECO:0000256" key="14">
    <source>
        <dbReference type="ARBA" id="ARBA00034000"/>
    </source>
</evidence>
<evidence type="ECO:0000256" key="15">
    <source>
        <dbReference type="ARBA" id="ARBA00049902"/>
    </source>
</evidence>
<evidence type="ECO:0000259" key="18">
    <source>
        <dbReference type="Pfam" id="PF00905"/>
    </source>
</evidence>
<keyword evidence="2" id="KW-0121">Carboxypeptidase</keyword>
<dbReference type="InterPro" id="IPR012338">
    <property type="entry name" value="Beta-lactam/transpept-like"/>
</dbReference>
<dbReference type="Pfam" id="PF00912">
    <property type="entry name" value="Transgly"/>
    <property type="match status" value="1"/>
</dbReference>
<keyword evidence="6 17" id="KW-0812">Transmembrane</keyword>
<dbReference type="InterPro" id="IPR036950">
    <property type="entry name" value="PBP_transglycosylase"/>
</dbReference>
<keyword evidence="3" id="KW-0645">Protease</keyword>
<dbReference type="EMBL" id="JANRHH010000037">
    <property type="protein sequence ID" value="MDN4594272.1"/>
    <property type="molecule type" value="Genomic_DNA"/>
</dbReference>
<evidence type="ECO:0000313" key="21">
    <source>
        <dbReference type="Proteomes" id="UP001174196"/>
    </source>
</evidence>
<evidence type="ECO:0000313" key="20">
    <source>
        <dbReference type="EMBL" id="MDN4594272.1"/>
    </source>
</evidence>
<evidence type="ECO:0000256" key="17">
    <source>
        <dbReference type="SAM" id="Phobius"/>
    </source>
</evidence>
<comment type="catalytic activity">
    <reaction evidence="15">
        <text>[GlcNAc-(1-&gt;4)-Mur2Ac(oyl-L-Ala-gamma-D-Glu-L-Lys-D-Ala-D-Ala)](n)-di-trans,octa-cis-undecaprenyl diphosphate + beta-D-GlcNAc-(1-&gt;4)-Mur2Ac(oyl-L-Ala-gamma-D-Glu-L-Lys-D-Ala-D-Ala)-di-trans,octa-cis-undecaprenyl diphosphate = [GlcNAc-(1-&gt;4)-Mur2Ac(oyl-L-Ala-gamma-D-Glu-L-Lys-D-Ala-D-Ala)](n+1)-di-trans,octa-cis-undecaprenyl diphosphate + di-trans,octa-cis-undecaprenyl diphosphate + H(+)</text>
        <dbReference type="Rhea" id="RHEA:23708"/>
        <dbReference type="Rhea" id="RHEA-COMP:9602"/>
        <dbReference type="Rhea" id="RHEA-COMP:9603"/>
        <dbReference type="ChEBI" id="CHEBI:15378"/>
        <dbReference type="ChEBI" id="CHEBI:58405"/>
        <dbReference type="ChEBI" id="CHEBI:60033"/>
        <dbReference type="ChEBI" id="CHEBI:78435"/>
        <dbReference type="EC" id="2.4.99.28"/>
    </reaction>
</comment>
<evidence type="ECO:0000256" key="6">
    <source>
        <dbReference type="ARBA" id="ARBA00022692"/>
    </source>
</evidence>
<protein>
    <submittedName>
        <fullName evidence="20">PBP1A family penicillin-binding protein</fullName>
    </submittedName>
</protein>
<keyword evidence="13" id="KW-0961">Cell wall biogenesis/degradation</keyword>
<dbReference type="PANTHER" id="PTHR32282">
    <property type="entry name" value="BINDING PROTEIN TRANSPEPTIDASE, PUTATIVE-RELATED"/>
    <property type="match status" value="1"/>
</dbReference>
<comment type="caution">
    <text evidence="20">The sequence shown here is derived from an EMBL/GenBank/DDBJ whole genome shotgun (WGS) entry which is preliminary data.</text>
</comment>
<sequence length="771" mass="84273">MNSRFPKFYLKYLLNFKASKKWWLLVFLTSFLLIIISTIAVLMVTTVYDLNDLKKMDFASGLYDRNGTRFATLGDAPLEYVKLKDIKSPMLPKAFVAVEDRRFYEHSGVDYKGLARALVKDILTMSNAEGGSTITMQVARNAILDNRDKTIWRKLNEIAIALNLESKYTKDEILEAYLNYIYLGNNVRGVKMAAKIYFGKDITKEDLSIDQIALLAGLPQSPEGYNPYYNPKLALKRRNIVLKKMEDAGLITEKQREYYSKKPLVVNRDNLKKYIKKDKYAAYKHYVIEEAKRLYHISEQELTSGGYRVYTGLDPDAQNALEQAMKDPSLFKNHDQLDAGATIVDQHNGQIVAMAGGRNYLPGYINFATQPMQPGSSIKPLTVFAPAIEKKGYGPNTPVRDEPYSVGGYSPDNYDHQFHGYVPLKTVAAKSLNVATVWLLNEKVGLKTAYKYAQKLGLNPDKEDRSLAAMALGGMNHGVNTVQMAQAYSSFANNGQMYEAHAITKIVSRDNEEKELDRPVEVKQVYSKRTAQLMTKILEYVVQNGTAKAAQLPDGRDVAGKTGTTQHGKEAWFVGYTPEYVMAVAFFNNGKQDNMVELSGGKYPAKFFSVVMSKALAKRKVSHFKFDALGGDGGSSWTPPVTDHQSDQNQNQDQNTDNQHHEPPTQQPGNTDHPGNMDQPGNTGQQGGDTGQTGGGTGQTGGDTGQTGGDTGQTGGGTGQPGGDTGQIGGDTGQTGGDTGQTGGGTGQTGSDTGQTGGTGSSNNASPPTTP</sequence>
<proteinExistence type="predicted"/>
<evidence type="ECO:0000256" key="13">
    <source>
        <dbReference type="ARBA" id="ARBA00023316"/>
    </source>
</evidence>
<feature type="compositionally biased region" description="Low complexity" evidence="16">
    <location>
        <begin position="647"/>
        <end position="657"/>
    </location>
</feature>
<evidence type="ECO:0000259" key="19">
    <source>
        <dbReference type="Pfam" id="PF00912"/>
    </source>
</evidence>
<dbReference type="InterPro" id="IPR001264">
    <property type="entry name" value="Glyco_trans_51"/>
</dbReference>
<evidence type="ECO:0000256" key="11">
    <source>
        <dbReference type="ARBA" id="ARBA00023136"/>
    </source>
</evidence>
<accession>A0ABT8IPF3</accession>
<feature type="compositionally biased region" description="Polar residues" evidence="16">
    <location>
        <begin position="761"/>
        <end position="771"/>
    </location>
</feature>
<dbReference type="PANTHER" id="PTHR32282:SF32">
    <property type="entry name" value="PENICILLIN-BINDING PROTEIN 2A"/>
    <property type="match status" value="1"/>
</dbReference>
<feature type="transmembrane region" description="Helical" evidence="17">
    <location>
        <begin position="21"/>
        <end position="48"/>
    </location>
</feature>
<evidence type="ECO:0000256" key="4">
    <source>
        <dbReference type="ARBA" id="ARBA00022676"/>
    </source>
</evidence>
<evidence type="ECO:0000256" key="5">
    <source>
        <dbReference type="ARBA" id="ARBA00022679"/>
    </source>
</evidence>
<keyword evidence="5" id="KW-0808">Transferase</keyword>
<dbReference type="Gene3D" id="1.10.3810.10">
    <property type="entry name" value="Biosynthetic peptidoglycan transglycosylase-like"/>
    <property type="match status" value="1"/>
</dbReference>
<comment type="catalytic activity">
    <reaction evidence="14">
        <text>Preferential cleavage: (Ac)2-L-Lys-D-Ala-|-D-Ala. Also transpeptidation of peptidyl-alanyl moieties that are N-acyl substituents of D-alanine.</text>
        <dbReference type="EC" id="3.4.16.4"/>
    </reaction>
</comment>
<dbReference type="NCBIfam" id="TIGR02074">
    <property type="entry name" value="PBP_1a_fam"/>
    <property type="match status" value="1"/>
</dbReference>
<keyword evidence="1" id="KW-1003">Cell membrane</keyword>
<evidence type="ECO:0000256" key="1">
    <source>
        <dbReference type="ARBA" id="ARBA00022475"/>
    </source>
</evidence>
<gene>
    <name evidence="20" type="ORF">NWF35_10220</name>
</gene>
<organism evidence="20 21">
    <name type="scientific">Polycladomyces subterraneus</name>
    <dbReference type="NCBI Taxonomy" id="1016997"/>
    <lineage>
        <taxon>Bacteria</taxon>
        <taxon>Bacillati</taxon>
        <taxon>Bacillota</taxon>
        <taxon>Bacilli</taxon>
        <taxon>Bacillales</taxon>
        <taxon>Thermoactinomycetaceae</taxon>
        <taxon>Polycladomyces</taxon>
    </lineage>
</organism>
<evidence type="ECO:0000256" key="2">
    <source>
        <dbReference type="ARBA" id="ARBA00022645"/>
    </source>
</evidence>
<dbReference type="RefSeq" id="WP_301238952.1">
    <property type="nucleotide sequence ID" value="NZ_JANRHH010000037.1"/>
</dbReference>
<keyword evidence="4" id="KW-0328">Glycosyltransferase</keyword>
<dbReference type="Gene3D" id="3.40.710.10">
    <property type="entry name" value="DD-peptidase/beta-lactamase superfamily"/>
    <property type="match status" value="1"/>
</dbReference>
<evidence type="ECO:0000256" key="9">
    <source>
        <dbReference type="ARBA" id="ARBA00022984"/>
    </source>
</evidence>
<feature type="domain" description="Penicillin-binding protein transpeptidase" evidence="18">
    <location>
        <begin position="340"/>
        <end position="612"/>
    </location>
</feature>
<dbReference type="SUPFAM" id="SSF53955">
    <property type="entry name" value="Lysozyme-like"/>
    <property type="match status" value="1"/>
</dbReference>
<keyword evidence="8" id="KW-0133">Cell shape</keyword>
<evidence type="ECO:0000256" key="8">
    <source>
        <dbReference type="ARBA" id="ARBA00022960"/>
    </source>
</evidence>
<evidence type="ECO:0000256" key="12">
    <source>
        <dbReference type="ARBA" id="ARBA00023268"/>
    </source>
</evidence>
<keyword evidence="9" id="KW-0573">Peptidoglycan synthesis</keyword>
<feature type="compositionally biased region" description="Gly residues" evidence="16">
    <location>
        <begin position="684"/>
        <end position="748"/>
    </location>
</feature>
<keyword evidence="10 17" id="KW-1133">Transmembrane helix</keyword>
<feature type="domain" description="Glycosyl transferase family 51" evidence="19">
    <location>
        <begin position="75"/>
        <end position="246"/>
    </location>
</feature>
<dbReference type="Proteomes" id="UP001174196">
    <property type="component" value="Unassembled WGS sequence"/>
</dbReference>
<reference evidence="20" key="1">
    <citation type="submission" date="2022-08" db="EMBL/GenBank/DDBJ databases">
        <title>Polycladomyces zharkentsis sp. nov., a novel thermophilic CMC and starch-degrading bacterium isolated from a geothermal spring in Kazakhstan.</title>
        <authorList>
            <person name="Mashzhan A."/>
            <person name="Kistaubaeva A."/>
            <person name="Javier-Lopez R."/>
            <person name="Birkeland N.-K."/>
        </authorList>
    </citation>
    <scope>NUCLEOTIDE SEQUENCE</scope>
    <source>
        <strain evidence="20">KSR 13</strain>
    </source>
</reference>
<keyword evidence="11 17" id="KW-0472">Membrane</keyword>
<evidence type="ECO:0000256" key="10">
    <source>
        <dbReference type="ARBA" id="ARBA00022989"/>
    </source>
</evidence>
<dbReference type="InterPro" id="IPR050396">
    <property type="entry name" value="Glycosyltr_51/Transpeptidase"/>
</dbReference>
<evidence type="ECO:0000256" key="7">
    <source>
        <dbReference type="ARBA" id="ARBA00022801"/>
    </source>
</evidence>